<dbReference type="EMBL" id="QWGP01000037">
    <property type="protein sequence ID" value="RHZ91203.1"/>
    <property type="molecule type" value="Genomic_DNA"/>
</dbReference>
<dbReference type="PROSITE" id="PS51725">
    <property type="entry name" value="ABM"/>
    <property type="match status" value="1"/>
</dbReference>
<organism evidence="2 3">
    <name type="scientific">Cereibacter sphaeroides</name>
    <name type="common">Rhodobacter sphaeroides</name>
    <dbReference type="NCBI Taxonomy" id="1063"/>
    <lineage>
        <taxon>Bacteria</taxon>
        <taxon>Pseudomonadati</taxon>
        <taxon>Pseudomonadota</taxon>
        <taxon>Alphaproteobacteria</taxon>
        <taxon>Rhodobacterales</taxon>
        <taxon>Paracoccaceae</taxon>
        <taxon>Cereibacter</taxon>
    </lineage>
</organism>
<accession>A0AAX1UGF3</accession>
<dbReference type="InterPro" id="IPR007138">
    <property type="entry name" value="ABM_dom"/>
</dbReference>
<feature type="domain" description="ABM" evidence="1">
    <location>
        <begin position="2"/>
        <end position="91"/>
    </location>
</feature>
<evidence type="ECO:0000313" key="3">
    <source>
        <dbReference type="Proteomes" id="UP000266305"/>
    </source>
</evidence>
<dbReference type="AlphaFoldDB" id="A0AAX1UGF3"/>
<proteinExistence type="predicted"/>
<protein>
    <submittedName>
        <fullName evidence="2">Autoinducer-2 (AI-2) modifying protein LsrG</fullName>
    </submittedName>
</protein>
<dbReference type="PANTHER" id="PTHR33336:SF1">
    <property type="entry name" value="(4S)-4-HYDROXY-5-PHOSPHONOOXYPENTANE-2,3-DIONE ISOMERASE"/>
    <property type="match status" value="1"/>
</dbReference>
<dbReference type="SUPFAM" id="SSF54909">
    <property type="entry name" value="Dimeric alpha+beta barrel"/>
    <property type="match status" value="1"/>
</dbReference>
<dbReference type="InterPro" id="IPR050744">
    <property type="entry name" value="AI-2_Isomerase_LsrG"/>
</dbReference>
<dbReference type="Pfam" id="PF03992">
    <property type="entry name" value="ABM"/>
    <property type="match status" value="1"/>
</dbReference>
<evidence type="ECO:0000259" key="1">
    <source>
        <dbReference type="PROSITE" id="PS51725"/>
    </source>
</evidence>
<evidence type="ECO:0000313" key="2">
    <source>
        <dbReference type="EMBL" id="RHZ91203.1"/>
    </source>
</evidence>
<dbReference type="Gene3D" id="3.30.70.100">
    <property type="match status" value="1"/>
</dbReference>
<dbReference type="GO" id="GO:0005829">
    <property type="term" value="C:cytosol"/>
    <property type="evidence" value="ECO:0007669"/>
    <property type="project" value="TreeGrafter"/>
</dbReference>
<name>A0AAX1UGF3_CERSP</name>
<dbReference type="InterPro" id="IPR011008">
    <property type="entry name" value="Dimeric_a/b-barrel"/>
</dbReference>
<dbReference type="RefSeq" id="WP_002724357.1">
    <property type="nucleotide sequence ID" value="NZ_BJXO01000005.1"/>
</dbReference>
<dbReference type="GeneID" id="3721923"/>
<sequence length="102" mass="11722">MLIQLVNIKVQDGTRETFLEAFRLNCDGTRKEPGNIRFDLLHDPADENNFFVYEIFESEAALDAHRQTDHYQTCVKMIDPITLGGRSKTYFTPVLVQERASA</sequence>
<comment type="caution">
    <text evidence="2">The sequence shown here is derived from an EMBL/GenBank/DDBJ whole genome shotgun (WGS) entry which is preliminary data.</text>
</comment>
<reference evidence="2 3" key="1">
    <citation type="submission" date="2018-08" db="EMBL/GenBank/DDBJ databases">
        <title>Draft genome sequence of Rhodobacter sphaeroides FY.</title>
        <authorList>
            <person name="Rayyan A."/>
            <person name="Meyer T.E."/>
            <person name="Kyndt J.A."/>
        </authorList>
    </citation>
    <scope>NUCLEOTIDE SEQUENCE [LARGE SCALE GENOMIC DNA]</scope>
    <source>
        <strain evidence="2 3">FY</strain>
    </source>
</reference>
<dbReference type="GO" id="GO:0016491">
    <property type="term" value="F:oxidoreductase activity"/>
    <property type="evidence" value="ECO:0007669"/>
    <property type="project" value="TreeGrafter"/>
</dbReference>
<dbReference type="PANTHER" id="PTHR33336">
    <property type="entry name" value="QUINOL MONOOXYGENASE YGIN-RELATED"/>
    <property type="match status" value="1"/>
</dbReference>
<dbReference type="Proteomes" id="UP000266305">
    <property type="component" value="Unassembled WGS sequence"/>
</dbReference>
<gene>
    <name evidence="2" type="ORF">D1114_20825</name>
</gene>